<proteinExistence type="predicted"/>
<protein>
    <submittedName>
        <fullName evidence="1">Uncharacterized protein</fullName>
    </submittedName>
</protein>
<gene>
    <name evidence="1" type="ORF">DB30_06412</name>
</gene>
<dbReference type="EMBL" id="JMCC02000067">
    <property type="protein sequence ID" value="KIG14686.1"/>
    <property type="molecule type" value="Genomic_DNA"/>
</dbReference>
<organism evidence="1 2">
    <name type="scientific">Enhygromyxa salina</name>
    <dbReference type="NCBI Taxonomy" id="215803"/>
    <lineage>
        <taxon>Bacteria</taxon>
        <taxon>Pseudomonadati</taxon>
        <taxon>Myxococcota</taxon>
        <taxon>Polyangia</taxon>
        <taxon>Nannocystales</taxon>
        <taxon>Nannocystaceae</taxon>
        <taxon>Enhygromyxa</taxon>
    </lineage>
</organism>
<accession>A0A0C2CU57</accession>
<dbReference type="Proteomes" id="UP000031599">
    <property type="component" value="Unassembled WGS sequence"/>
</dbReference>
<name>A0A0C2CU57_9BACT</name>
<reference evidence="1 2" key="1">
    <citation type="submission" date="2014-12" db="EMBL/GenBank/DDBJ databases">
        <title>Genome assembly of Enhygromyxa salina DSM 15201.</title>
        <authorList>
            <person name="Sharma G."/>
            <person name="Subramanian S."/>
        </authorList>
    </citation>
    <scope>NUCLEOTIDE SEQUENCE [LARGE SCALE GENOMIC DNA]</scope>
    <source>
        <strain evidence="1 2">DSM 15201</strain>
    </source>
</reference>
<evidence type="ECO:0000313" key="1">
    <source>
        <dbReference type="EMBL" id="KIG14686.1"/>
    </source>
</evidence>
<dbReference type="AlphaFoldDB" id="A0A0C2CU57"/>
<comment type="caution">
    <text evidence="1">The sequence shown here is derived from an EMBL/GenBank/DDBJ whole genome shotgun (WGS) entry which is preliminary data.</text>
</comment>
<sequence>MLHRPGEVFPRNVSDDDVHPGFGWFDHFRPVRIGMKVW</sequence>
<evidence type="ECO:0000313" key="2">
    <source>
        <dbReference type="Proteomes" id="UP000031599"/>
    </source>
</evidence>